<dbReference type="AlphaFoldDB" id="A0A9P6AVI6"/>
<evidence type="ECO:0000259" key="8">
    <source>
        <dbReference type="PROSITE" id="PS50888"/>
    </source>
</evidence>
<gene>
    <name evidence="9" type="ORF">BS47DRAFT_1372713</name>
</gene>
<dbReference type="GO" id="GO:0000978">
    <property type="term" value="F:RNA polymerase II cis-regulatory region sequence-specific DNA binding"/>
    <property type="evidence" value="ECO:0007669"/>
    <property type="project" value="TreeGrafter"/>
</dbReference>
<organism evidence="9 10">
    <name type="scientific">Hydnum rufescens UP504</name>
    <dbReference type="NCBI Taxonomy" id="1448309"/>
    <lineage>
        <taxon>Eukaryota</taxon>
        <taxon>Fungi</taxon>
        <taxon>Dikarya</taxon>
        <taxon>Basidiomycota</taxon>
        <taxon>Agaricomycotina</taxon>
        <taxon>Agaricomycetes</taxon>
        <taxon>Cantharellales</taxon>
        <taxon>Hydnaceae</taxon>
        <taxon>Hydnum</taxon>
    </lineage>
</organism>
<name>A0A9P6AVI6_9AGAM</name>
<evidence type="ECO:0000256" key="4">
    <source>
        <dbReference type="ARBA" id="ARBA00023163"/>
    </source>
</evidence>
<dbReference type="GO" id="GO:0000981">
    <property type="term" value="F:DNA-binding transcription factor activity, RNA polymerase II-specific"/>
    <property type="evidence" value="ECO:0007669"/>
    <property type="project" value="TreeGrafter"/>
</dbReference>
<keyword evidence="10" id="KW-1185">Reference proteome</keyword>
<dbReference type="Pfam" id="PF00010">
    <property type="entry name" value="HLH"/>
    <property type="match status" value="1"/>
</dbReference>
<evidence type="ECO:0000313" key="10">
    <source>
        <dbReference type="Proteomes" id="UP000886523"/>
    </source>
</evidence>
<feature type="compositionally biased region" description="Polar residues" evidence="7">
    <location>
        <begin position="77"/>
        <end position="94"/>
    </location>
</feature>
<proteinExistence type="predicted"/>
<dbReference type="PANTHER" id="PTHR15741">
    <property type="entry name" value="BASIC HELIX-LOOP-HELIX ZIP TRANSCRIPTION FACTOR"/>
    <property type="match status" value="1"/>
</dbReference>
<feature type="domain" description="BHLH" evidence="8">
    <location>
        <begin position="177"/>
        <end position="227"/>
    </location>
</feature>
<evidence type="ECO:0000313" key="9">
    <source>
        <dbReference type="EMBL" id="KAF9512741.1"/>
    </source>
</evidence>
<keyword evidence="5" id="KW-0539">Nucleus</keyword>
<evidence type="ECO:0000256" key="5">
    <source>
        <dbReference type="ARBA" id="ARBA00023242"/>
    </source>
</evidence>
<keyword evidence="2" id="KW-0805">Transcription regulation</keyword>
<accession>A0A9P6AVI6</accession>
<dbReference type="SUPFAM" id="SSF47459">
    <property type="entry name" value="HLH, helix-loop-helix DNA-binding domain"/>
    <property type="match status" value="1"/>
</dbReference>
<dbReference type="InterPro" id="IPR011598">
    <property type="entry name" value="bHLH_dom"/>
</dbReference>
<dbReference type="Gene3D" id="4.10.280.10">
    <property type="entry name" value="Helix-loop-helix DNA-binding domain"/>
    <property type="match status" value="1"/>
</dbReference>
<dbReference type="PROSITE" id="PS50888">
    <property type="entry name" value="BHLH"/>
    <property type="match status" value="1"/>
</dbReference>
<dbReference type="OrthoDB" id="5778525at2759"/>
<protein>
    <recommendedName>
        <fullName evidence="8">BHLH domain-containing protein</fullName>
    </recommendedName>
</protein>
<feature type="compositionally biased region" description="Low complexity" evidence="7">
    <location>
        <begin position="128"/>
        <end position="138"/>
    </location>
</feature>
<dbReference type="PANTHER" id="PTHR15741:SF27">
    <property type="entry name" value="TRANSCRIPTION FACTOR AP-4"/>
    <property type="match status" value="1"/>
</dbReference>
<evidence type="ECO:0000256" key="7">
    <source>
        <dbReference type="SAM" id="MobiDB-lite"/>
    </source>
</evidence>
<dbReference type="InterPro" id="IPR052207">
    <property type="entry name" value="Max-like/E-box_TFs"/>
</dbReference>
<keyword evidence="3" id="KW-0238">DNA-binding</keyword>
<dbReference type="GO" id="GO:0046983">
    <property type="term" value="F:protein dimerization activity"/>
    <property type="evidence" value="ECO:0007669"/>
    <property type="project" value="InterPro"/>
</dbReference>
<keyword evidence="4" id="KW-0804">Transcription</keyword>
<dbReference type="SMART" id="SM00353">
    <property type="entry name" value="HLH"/>
    <property type="match status" value="1"/>
</dbReference>
<dbReference type="Proteomes" id="UP000886523">
    <property type="component" value="Unassembled WGS sequence"/>
</dbReference>
<comment type="subcellular location">
    <subcellularLocation>
        <location evidence="1">Nucleus</location>
    </subcellularLocation>
</comment>
<keyword evidence="6" id="KW-0175">Coiled coil</keyword>
<evidence type="ECO:0000256" key="2">
    <source>
        <dbReference type="ARBA" id="ARBA00023015"/>
    </source>
</evidence>
<feature type="region of interest" description="Disordered" evidence="7">
    <location>
        <begin position="53"/>
        <end position="169"/>
    </location>
</feature>
<comment type="caution">
    <text evidence="9">The sequence shown here is derived from an EMBL/GenBank/DDBJ whole genome shotgun (WGS) entry which is preliminary data.</text>
</comment>
<feature type="compositionally biased region" description="Acidic residues" evidence="7">
    <location>
        <begin position="153"/>
        <end position="163"/>
    </location>
</feature>
<evidence type="ECO:0000256" key="3">
    <source>
        <dbReference type="ARBA" id="ARBA00023125"/>
    </source>
</evidence>
<feature type="coiled-coil region" evidence="6">
    <location>
        <begin position="183"/>
        <end position="258"/>
    </location>
</feature>
<dbReference type="InterPro" id="IPR036638">
    <property type="entry name" value="HLH_DNA-bd_sf"/>
</dbReference>
<sequence>MEPPSPNYPHDYFNHDFISYESPAPYEAHVETVPSPGLRLNFNSLNSLQLSGSPMPSSYYQPPPYVQTLRSPRPASPMQSISPPLTSISGSDLSGDQGAQFGGRSTGTSSPASSHGRESLVHRRPLRSAAAAASIATSVRERRAATRRRSTNDDDFASDEDEVPVQNDVGVTKRREEVRRQRIESEQRRRDELRDGYRRLKDVLPVSNQKSSKVSLLDRATTHIRQLEMAQAHMIMKINELESETNRLRNVNETLMLSAAERRSSGQGF</sequence>
<reference evidence="9" key="1">
    <citation type="journal article" date="2020" name="Nat. Commun.">
        <title>Large-scale genome sequencing of mycorrhizal fungi provides insights into the early evolution of symbiotic traits.</title>
        <authorList>
            <person name="Miyauchi S."/>
            <person name="Kiss E."/>
            <person name="Kuo A."/>
            <person name="Drula E."/>
            <person name="Kohler A."/>
            <person name="Sanchez-Garcia M."/>
            <person name="Morin E."/>
            <person name="Andreopoulos B."/>
            <person name="Barry K.W."/>
            <person name="Bonito G."/>
            <person name="Buee M."/>
            <person name="Carver A."/>
            <person name="Chen C."/>
            <person name="Cichocki N."/>
            <person name="Clum A."/>
            <person name="Culley D."/>
            <person name="Crous P.W."/>
            <person name="Fauchery L."/>
            <person name="Girlanda M."/>
            <person name="Hayes R.D."/>
            <person name="Keri Z."/>
            <person name="LaButti K."/>
            <person name="Lipzen A."/>
            <person name="Lombard V."/>
            <person name="Magnuson J."/>
            <person name="Maillard F."/>
            <person name="Murat C."/>
            <person name="Nolan M."/>
            <person name="Ohm R.A."/>
            <person name="Pangilinan J."/>
            <person name="Pereira M.F."/>
            <person name="Perotto S."/>
            <person name="Peter M."/>
            <person name="Pfister S."/>
            <person name="Riley R."/>
            <person name="Sitrit Y."/>
            <person name="Stielow J.B."/>
            <person name="Szollosi G."/>
            <person name="Zifcakova L."/>
            <person name="Stursova M."/>
            <person name="Spatafora J.W."/>
            <person name="Tedersoo L."/>
            <person name="Vaario L.M."/>
            <person name="Yamada A."/>
            <person name="Yan M."/>
            <person name="Wang P."/>
            <person name="Xu J."/>
            <person name="Bruns T."/>
            <person name="Baldrian P."/>
            <person name="Vilgalys R."/>
            <person name="Dunand C."/>
            <person name="Henrissat B."/>
            <person name="Grigoriev I.V."/>
            <person name="Hibbett D."/>
            <person name="Nagy L.G."/>
            <person name="Martin F.M."/>
        </authorList>
    </citation>
    <scope>NUCLEOTIDE SEQUENCE</scope>
    <source>
        <strain evidence="9">UP504</strain>
    </source>
</reference>
<dbReference type="EMBL" id="MU128982">
    <property type="protein sequence ID" value="KAF9512741.1"/>
    <property type="molecule type" value="Genomic_DNA"/>
</dbReference>
<evidence type="ECO:0000256" key="6">
    <source>
        <dbReference type="SAM" id="Coils"/>
    </source>
</evidence>
<evidence type="ECO:0000256" key="1">
    <source>
        <dbReference type="ARBA" id="ARBA00004123"/>
    </source>
</evidence>
<dbReference type="GO" id="GO:0005634">
    <property type="term" value="C:nucleus"/>
    <property type="evidence" value="ECO:0007669"/>
    <property type="project" value="UniProtKB-SubCell"/>
</dbReference>